<proteinExistence type="predicted"/>
<reference evidence="1" key="1">
    <citation type="journal article" date="2023" name="G3 (Bethesda)">
        <title>A reference genome for the long-term kleptoplast-retaining sea slug Elysia crispata morphotype clarki.</title>
        <authorList>
            <person name="Eastman K.E."/>
            <person name="Pendleton A.L."/>
            <person name="Shaikh M.A."/>
            <person name="Suttiyut T."/>
            <person name="Ogas R."/>
            <person name="Tomko P."/>
            <person name="Gavelis G."/>
            <person name="Widhalm J.R."/>
            <person name="Wisecaver J.H."/>
        </authorList>
    </citation>
    <scope>NUCLEOTIDE SEQUENCE</scope>
    <source>
        <strain evidence="1">ECLA1</strain>
    </source>
</reference>
<protein>
    <submittedName>
        <fullName evidence="1">Uncharacterized protein</fullName>
    </submittedName>
</protein>
<dbReference type="EMBL" id="JAWDGP010006584">
    <property type="protein sequence ID" value="KAK3738663.1"/>
    <property type="molecule type" value="Genomic_DNA"/>
</dbReference>
<dbReference type="Proteomes" id="UP001283361">
    <property type="component" value="Unassembled WGS sequence"/>
</dbReference>
<sequence>MEGYFIVSDYEKRTLHLIDQNGVWIKKLWTHPGGEDTNDELLAVSLLGRHFVCSTAKGTVFVMDVL</sequence>
<evidence type="ECO:0000313" key="1">
    <source>
        <dbReference type="EMBL" id="KAK3738663.1"/>
    </source>
</evidence>
<dbReference type="AlphaFoldDB" id="A0AAE1CVD0"/>
<comment type="caution">
    <text evidence="1">The sequence shown here is derived from an EMBL/GenBank/DDBJ whole genome shotgun (WGS) entry which is preliminary data.</text>
</comment>
<name>A0AAE1CVD0_9GAST</name>
<accession>A0AAE1CVD0</accession>
<dbReference type="SUPFAM" id="SSF75011">
    <property type="entry name" value="3-carboxy-cis,cis-mucoante lactonizing enzyme"/>
    <property type="match status" value="1"/>
</dbReference>
<organism evidence="1 2">
    <name type="scientific">Elysia crispata</name>
    <name type="common">lettuce slug</name>
    <dbReference type="NCBI Taxonomy" id="231223"/>
    <lineage>
        <taxon>Eukaryota</taxon>
        <taxon>Metazoa</taxon>
        <taxon>Spiralia</taxon>
        <taxon>Lophotrochozoa</taxon>
        <taxon>Mollusca</taxon>
        <taxon>Gastropoda</taxon>
        <taxon>Heterobranchia</taxon>
        <taxon>Euthyneura</taxon>
        <taxon>Panpulmonata</taxon>
        <taxon>Sacoglossa</taxon>
        <taxon>Placobranchoidea</taxon>
        <taxon>Plakobranchidae</taxon>
        <taxon>Elysia</taxon>
    </lineage>
</organism>
<keyword evidence="2" id="KW-1185">Reference proteome</keyword>
<gene>
    <name evidence="1" type="ORF">RRG08_047312</name>
</gene>
<evidence type="ECO:0000313" key="2">
    <source>
        <dbReference type="Proteomes" id="UP001283361"/>
    </source>
</evidence>